<sequence>MKDNELLELLELDFDESIIERLEKIKNNISDFLLIESPFIDYLTMVDEIFETETKYLS</sequence>
<dbReference type="RefSeq" id="WP_250858970.1">
    <property type="nucleotide sequence ID" value="NZ_JAGSOJ010000002.1"/>
</dbReference>
<keyword evidence="2" id="KW-1185">Reference proteome</keyword>
<accession>A0A9J6P142</accession>
<evidence type="ECO:0000313" key="1">
    <source>
        <dbReference type="EMBL" id="MCM1989934.1"/>
    </source>
</evidence>
<protein>
    <submittedName>
        <fullName evidence="1">Uncharacterized protein</fullName>
    </submittedName>
</protein>
<gene>
    <name evidence="1" type="ORF">KDK92_09290</name>
</gene>
<reference evidence="1" key="2">
    <citation type="submission" date="2021-04" db="EMBL/GenBank/DDBJ databases">
        <authorList>
            <person name="Dong X."/>
        </authorList>
    </citation>
    <scope>NUCLEOTIDE SEQUENCE</scope>
    <source>
        <strain evidence="1">ZWT</strain>
    </source>
</reference>
<name>A0A9J6P142_9CLOT</name>
<dbReference type="EMBL" id="JAGSOJ010000002">
    <property type="protein sequence ID" value="MCM1989934.1"/>
    <property type="molecule type" value="Genomic_DNA"/>
</dbReference>
<proteinExistence type="predicted"/>
<dbReference type="AlphaFoldDB" id="A0A9J6P142"/>
<comment type="caution">
    <text evidence="1">The sequence shown here is derived from an EMBL/GenBank/DDBJ whole genome shotgun (WGS) entry which is preliminary data.</text>
</comment>
<dbReference type="Proteomes" id="UP001056429">
    <property type="component" value="Unassembled WGS sequence"/>
</dbReference>
<reference evidence="1" key="1">
    <citation type="journal article" date="2021" name="mSystems">
        <title>Bacteria and Archaea Synergistically Convert Glycine Betaine to Biogenic Methane in the Formosa Cold Seep of the South China Sea.</title>
        <authorList>
            <person name="Li L."/>
            <person name="Zhang W."/>
            <person name="Zhang S."/>
            <person name="Song L."/>
            <person name="Sun Q."/>
            <person name="Zhang H."/>
            <person name="Xiang H."/>
            <person name="Dong X."/>
        </authorList>
    </citation>
    <scope>NUCLEOTIDE SEQUENCE</scope>
    <source>
        <strain evidence="1">ZWT</strain>
    </source>
</reference>
<evidence type="ECO:0000313" key="2">
    <source>
        <dbReference type="Proteomes" id="UP001056429"/>
    </source>
</evidence>
<organism evidence="1 2">
    <name type="scientific">Oceanirhabdus seepicola</name>
    <dbReference type="NCBI Taxonomy" id="2828781"/>
    <lineage>
        <taxon>Bacteria</taxon>
        <taxon>Bacillati</taxon>
        <taxon>Bacillota</taxon>
        <taxon>Clostridia</taxon>
        <taxon>Eubacteriales</taxon>
        <taxon>Clostridiaceae</taxon>
        <taxon>Oceanirhabdus</taxon>
    </lineage>
</organism>